<dbReference type="InterPro" id="IPR012738">
    <property type="entry name" value="Tscrpt_reg_DhaS"/>
</dbReference>
<reference evidence="4 5" key="1">
    <citation type="journal article" date="2015" name="Genome Announc.">
        <title>Expanding the biotechnology potential of lactobacilli through comparative genomics of 213 strains and associated genera.</title>
        <authorList>
            <person name="Sun Z."/>
            <person name="Harris H.M."/>
            <person name="McCann A."/>
            <person name="Guo C."/>
            <person name="Argimon S."/>
            <person name="Zhang W."/>
            <person name="Yang X."/>
            <person name="Jeffery I.B."/>
            <person name="Cooney J.C."/>
            <person name="Kagawa T.F."/>
            <person name="Liu W."/>
            <person name="Song Y."/>
            <person name="Salvetti E."/>
            <person name="Wrobel A."/>
            <person name="Rasinkangas P."/>
            <person name="Parkhill J."/>
            <person name="Rea M.C."/>
            <person name="O'Sullivan O."/>
            <person name="Ritari J."/>
            <person name="Douillard F.P."/>
            <person name="Paul Ross R."/>
            <person name="Yang R."/>
            <person name="Briner A.E."/>
            <person name="Felis G.E."/>
            <person name="de Vos W.M."/>
            <person name="Barrangou R."/>
            <person name="Klaenhammer T.R."/>
            <person name="Caufield P.W."/>
            <person name="Cui Y."/>
            <person name="Zhang H."/>
            <person name="O'Toole P.W."/>
        </authorList>
    </citation>
    <scope>NUCLEOTIDE SEQUENCE [LARGE SCALE GENOMIC DNA]</scope>
    <source>
        <strain evidence="4 5">DSM 20452</strain>
    </source>
</reference>
<evidence type="ECO:0000256" key="2">
    <source>
        <dbReference type="PROSITE-ProRule" id="PRU00335"/>
    </source>
</evidence>
<evidence type="ECO:0000313" key="4">
    <source>
        <dbReference type="EMBL" id="KRM73906.1"/>
    </source>
</evidence>
<dbReference type="SUPFAM" id="SSF46689">
    <property type="entry name" value="Homeodomain-like"/>
    <property type="match status" value="1"/>
</dbReference>
<feature type="domain" description="HTH tetR-type" evidence="3">
    <location>
        <begin position="8"/>
        <end position="68"/>
    </location>
</feature>
<sequence>MKGLIMSYITQKKISQIFRQDVMQKGFKHVSVAQIMHQAQIRRQSFYDNFDDKYDLLAWTIQATMEDIIDSNLDYLPWQEIISLVFFELQENAKFYKSVLKSQVEVDVVREIAWHIQILLLHILRKKGLIKNRQAYDFVETYCLGLTYTMTNNLFLPEPKEYDELAQKVCNAIEFAFGNY</sequence>
<dbReference type="AlphaFoldDB" id="A0A0R2B5D8"/>
<feature type="DNA-binding region" description="H-T-H motif" evidence="2">
    <location>
        <begin position="31"/>
        <end position="50"/>
    </location>
</feature>
<comment type="caution">
    <text evidence="4">The sequence shown here is derived from an EMBL/GenBank/DDBJ whole genome shotgun (WGS) entry which is preliminary data.</text>
</comment>
<evidence type="ECO:0000313" key="5">
    <source>
        <dbReference type="Proteomes" id="UP000051612"/>
    </source>
</evidence>
<dbReference type="EMBL" id="AYYN01000128">
    <property type="protein sequence ID" value="KRM73906.1"/>
    <property type="molecule type" value="Genomic_DNA"/>
</dbReference>
<protein>
    <submittedName>
        <fullName evidence="4">Transcriptional regulator</fullName>
    </submittedName>
</protein>
<dbReference type="Gene3D" id="1.10.357.10">
    <property type="entry name" value="Tetracycline Repressor, domain 2"/>
    <property type="match status" value="1"/>
</dbReference>
<organism evidence="4 5">
    <name type="scientific">Ligilactobacillus murinus DSM 20452 = NBRC 14221</name>
    <dbReference type="NCBI Taxonomy" id="1423772"/>
    <lineage>
        <taxon>Bacteria</taxon>
        <taxon>Bacillati</taxon>
        <taxon>Bacillota</taxon>
        <taxon>Bacilli</taxon>
        <taxon>Lactobacillales</taxon>
        <taxon>Lactobacillaceae</taxon>
        <taxon>Ligilactobacillus</taxon>
    </lineage>
</organism>
<dbReference type="InterPro" id="IPR001647">
    <property type="entry name" value="HTH_TetR"/>
</dbReference>
<accession>A0A0R2B5D8</accession>
<keyword evidence="1 2" id="KW-0238">DNA-binding</keyword>
<dbReference type="InterPro" id="IPR009057">
    <property type="entry name" value="Homeodomain-like_sf"/>
</dbReference>
<dbReference type="PROSITE" id="PS50977">
    <property type="entry name" value="HTH_TETR_2"/>
    <property type="match status" value="1"/>
</dbReference>
<proteinExistence type="predicted"/>
<dbReference type="Proteomes" id="UP000051612">
    <property type="component" value="Unassembled WGS sequence"/>
</dbReference>
<evidence type="ECO:0000259" key="3">
    <source>
        <dbReference type="PROSITE" id="PS50977"/>
    </source>
</evidence>
<name>A0A0R2B5D8_9LACO</name>
<dbReference type="GO" id="GO:0003677">
    <property type="term" value="F:DNA binding"/>
    <property type="evidence" value="ECO:0007669"/>
    <property type="project" value="UniProtKB-UniRule"/>
</dbReference>
<dbReference type="PATRIC" id="fig|1423772.3.peg.703"/>
<dbReference type="NCBIfam" id="TIGR02366">
    <property type="entry name" value="DHAK_reg"/>
    <property type="match status" value="1"/>
</dbReference>
<gene>
    <name evidence="4" type="ORF">FC48_GL000641</name>
</gene>
<evidence type="ECO:0000256" key="1">
    <source>
        <dbReference type="ARBA" id="ARBA00023125"/>
    </source>
</evidence>